<gene>
    <name evidence="1" type="ORF">SAMN04244571_01260</name>
    <name evidence="2" type="ORF">SAMN04244574_01375</name>
</gene>
<dbReference type="EMBL" id="FOSX01000015">
    <property type="protein sequence ID" value="SFK65078.1"/>
    <property type="molecule type" value="Genomic_DNA"/>
</dbReference>
<dbReference type="Proteomes" id="UP000199579">
    <property type="component" value="Unassembled WGS sequence"/>
</dbReference>
<reference evidence="2 4" key="2">
    <citation type="submission" date="2016-10" db="EMBL/GenBank/DDBJ databases">
        <authorList>
            <person name="de Groot N.N."/>
        </authorList>
    </citation>
    <scope>NUCLEOTIDE SEQUENCE [LARGE SCALE GENOMIC DNA]</scope>
    <source>
        <strain evidence="2 4">DSM 381</strain>
    </source>
</reference>
<evidence type="ECO:0000313" key="2">
    <source>
        <dbReference type="EMBL" id="SFK65078.1"/>
    </source>
</evidence>
<proteinExistence type="predicted"/>
<reference evidence="1 3" key="1">
    <citation type="submission" date="2016-10" db="EMBL/GenBank/DDBJ databases">
        <authorList>
            <person name="Varghese N."/>
            <person name="Submissions S."/>
        </authorList>
    </citation>
    <scope>NUCLEOTIDE SEQUENCE [LARGE SCALE GENOMIC DNA]</scope>
    <source>
        <strain evidence="1 3">DSM 282</strain>
    </source>
</reference>
<keyword evidence="3" id="KW-1185">Reference proteome</keyword>
<accession>A0A1I4B8A3</accession>
<organism evidence="2 4">
    <name type="scientific">Azotobacter beijerinckii</name>
    <dbReference type="NCBI Taxonomy" id="170623"/>
    <lineage>
        <taxon>Bacteria</taxon>
        <taxon>Pseudomonadati</taxon>
        <taxon>Pseudomonadota</taxon>
        <taxon>Gammaproteobacteria</taxon>
        <taxon>Pseudomonadales</taxon>
        <taxon>Pseudomonadaceae</taxon>
        <taxon>Azotobacter</taxon>
    </lineage>
</organism>
<protein>
    <submittedName>
        <fullName evidence="2">Uncharacterized protein</fullName>
    </submittedName>
</protein>
<dbReference type="RefSeq" id="WP_090937535.1">
    <property type="nucleotide sequence ID" value="NZ_FOKJ01000014.1"/>
</dbReference>
<sequence length="89" mass="8917">MLSHILQNIVSDKSINLGIDVGPKGSSTSVDLAVDTHSGTSVDLAVDTYSQCASVSVDVAVDTCSPDATTSVGIEVTGVSHSVAVDVAV</sequence>
<dbReference type="EMBL" id="FOKJ01000014">
    <property type="protein sequence ID" value="SFB05207.1"/>
    <property type="molecule type" value="Genomic_DNA"/>
</dbReference>
<evidence type="ECO:0000313" key="4">
    <source>
        <dbReference type="Proteomes" id="UP000199579"/>
    </source>
</evidence>
<dbReference type="AlphaFoldDB" id="A0A1I4B8A3"/>
<evidence type="ECO:0000313" key="3">
    <source>
        <dbReference type="Proteomes" id="UP000198861"/>
    </source>
</evidence>
<evidence type="ECO:0000313" key="1">
    <source>
        <dbReference type="EMBL" id="SFB05207.1"/>
    </source>
</evidence>
<name>A0A1I4B8A3_9GAMM</name>
<dbReference type="Proteomes" id="UP000198861">
    <property type="component" value="Unassembled WGS sequence"/>
</dbReference>